<evidence type="ECO:0000256" key="4">
    <source>
        <dbReference type="ARBA" id="ARBA00022801"/>
    </source>
</evidence>
<evidence type="ECO:0000256" key="6">
    <source>
        <dbReference type="PIRNR" id="PIRNR001084"/>
    </source>
</evidence>
<evidence type="ECO:0000259" key="9">
    <source>
        <dbReference type="Pfam" id="PF08533"/>
    </source>
</evidence>
<dbReference type="InterPro" id="IPR017853">
    <property type="entry name" value="GH"/>
</dbReference>
<keyword evidence="4 6" id="KW-0378">Hydrolase</keyword>
<feature type="domain" description="Beta-galactosidase trimerisation" evidence="8">
    <location>
        <begin position="394"/>
        <end position="588"/>
    </location>
</feature>
<evidence type="ECO:0000313" key="11">
    <source>
        <dbReference type="Proteomes" id="UP001501752"/>
    </source>
</evidence>
<dbReference type="PIRSF" id="PIRSF001084">
    <property type="entry name" value="B-galactosidase"/>
    <property type="match status" value="1"/>
</dbReference>
<dbReference type="InterPro" id="IPR013739">
    <property type="entry name" value="Beta_galactosidase_C"/>
</dbReference>
<dbReference type="EC" id="3.2.1.23" evidence="3 6"/>
<dbReference type="InterPro" id="IPR013529">
    <property type="entry name" value="Glyco_hydro_42_N"/>
</dbReference>
<dbReference type="Pfam" id="PF08532">
    <property type="entry name" value="Glyco_hydro_42M"/>
    <property type="match status" value="1"/>
</dbReference>
<dbReference type="Pfam" id="PF08533">
    <property type="entry name" value="Glyco_hydro_42C"/>
    <property type="match status" value="1"/>
</dbReference>
<dbReference type="PANTHER" id="PTHR36447">
    <property type="entry name" value="BETA-GALACTOSIDASE GANA"/>
    <property type="match status" value="1"/>
</dbReference>
<dbReference type="Proteomes" id="UP001501752">
    <property type="component" value="Unassembled WGS sequence"/>
</dbReference>
<dbReference type="InterPro" id="IPR013738">
    <property type="entry name" value="Beta_galactosidase_Trimer"/>
</dbReference>
<evidence type="ECO:0000256" key="1">
    <source>
        <dbReference type="ARBA" id="ARBA00001412"/>
    </source>
</evidence>
<protein>
    <recommendedName>
        <fullName evidence="3 6">Beta-galactosidase</fullName>
        <shortName evidence="6">Beta-gal</shortName>
        <ecNumber evidence="3 6">3.2.1.23</ecNumber>
    </recommendedName>
</protein>
<dbReference type="EMBL" id="BAABIS010000001">
    <property type="protein sequence ID" value="GAA4843602.1"/>
    <property type="molecule type" value="Genomic_DNA"/>
</dbReference>
<dbReference type="CDD" id="cd03143">
    <property type="entry name" value="A4_beta-galactosidase_middle_domain"/>
    <property type="match status" value="1"/>
</dbReference>
<dbReference type="InterPro" id="IPR003476">
    <property type="entry name" value="Glyco_hydro_42"/>
</dbReference>
<gene>
    <name evidence="10" type="ORF">GCM10023235_19670</name>
</gene>
<evidence type="ECO:0000256" key="2">
    <source>
        <dbReference type="ARBA" id="ARBA00005940"/>
    </source>
</evidence>
<dbReference type="SUPFAM" id="SSF51445">
    <property type="entry name" value="(Trans)glycosidases"/>
    <property type="match status" value="1"/>
</dbReference>
<dbReference type="PANTHER" id="PTHR36447:SF1">
    <property type="entry name" value="BETA-GALACTOSIDASE GANA"/>
    <property type="match status" value="1"/>
</dbReference>
<organism evidence="10 11">
    <name type="scientific">Kitasatospora terrestris</name>
    <dbReference type="NCBI Taxonomy" id="258051"/>
    <lineage>
        <taxon>Bacteria</taxon>
        <taxon>Bacillati</taxon>
        <taxon>Actinomycetota</taxon>
        <taxon>Actinomycetes</taxon>
        <taxon>Kitasatosporales</taxon>
        <taxon>Streptomycetaceae</taxon>
        <taxon>Kitasatospora</taxon>
    </lineage>
</organism>
<dbReference type="Gene3D" id="2.60.40.1180">
    <property type="entry name" value="Golgi alpha-mannosidase II"/>
    <property type="match status" value="1"/>
</dbReference>
<evidence type="ECO:0000313" key="10">
    <source>
        <dbReference type="EMBL" id="GAA4843602.1"/>
    </source>
</evidence>
<dbReference type="RefSeq" id="WP_345696391.1">
    <property type="nucleotide sequence ID" value="NZ_BAABIS010000001.1"/>
</dbReference>
<dbReference type="InterPro" id="IPR013780">
    <property type="entry name" value="Glyco_hydro_b"/>
</dbReference>
<evidence type="ECO:0000256" key="5">
    <source>
        <dbReference type="ARBA" id="ARBA00023295"/>
    </source>
</evidence>
<comment type="similarity">
    <text evidence="2 6">Belongs to the glycosyl hydrolase 42 family.</text>
</comment>
<comment type="catalytic activity">
    <reaction evidence="1 6">
        <text>Hydrolysis of terminal non-reducing beta-D-galactose residues in beta-D-galactosides.</text>
        <dbReference type="EC" id="3.2.1.23"/>
    </reaction>
</comment>
<dbReference type="Gene3D" id="3.20.20.80">
    <property type="entry name" value="Glycosidases"/>
    <property type="match status" value="1"/>
</dbReference>
<accession>A0ABP9DIR2</accession>
<dbReference type="Pfam" id="PF02449">
    <property type="entry name" value="Glyco_hydro_42"/>
    <property type="match status" value="1"/>
</dbReference>
<dbReference type="InterPro" id="IPR029062">
    <property type="entry name" value="Class_I_gatase-like"/>
</dbReference>
<evidence type="ECO:0000256" key="3">
    <source>
        <dbReference type="ARBA" id="ARBA00012756"/>
    </source>
</evidence>
<evidence type="ECO:0000259" key="7">
    <source>
        <dbReference type="Pfam" id="PF02449"/>
    </source>
</evidence>
<dbReference type="Gene3D" id="3.40.50.880">
    <property type="match status" value="1"/>
</dbReference>
<sequence>MPSLADATRGRILFGGDYNPEQWPEETWAEDVRLMKEAGVTTVTVGVFSWARLEPAPGKRDFGWLRRLLDLLHTGGVEVCLATPTASPPPWLGRLHPGTLPVTADGTTLWWGSRNQYCPSSADYRRYAGALVADLAAEFADHPAVVMWHVNNEYGPVCHCEETAERFRGWLRDRHRTLEGLNSAWGTAFWSQGHGSWETVIPPRSAPYLPNPAAVLDFRRFCSDVLLECFTAERDLIRLHRPDAPVTTNFMTLHPHVDCWSFAAAEDFVSLDSYPDPADPRAAVYASLGQDVARSVGGGRPWMLMEMAAGAVNWRPVNRAKPAERLRLEALQSVARGADAIHFFQWRASRSGAEKFHSAMLPHAGPDTPQHRAVRELGRELGRLGEAVGGEVAADVAVVLDWPNWWALEQRGRPSERVELPELLLAWHGALWDEHLTVDYVRPDADLRRYRMVTVPNLYLADDPAVANLVAYAAGGGTLVCGFLTGVADGNDTVREGGMDARLRALLGVHPLEWRPLGEESAPLTGLDGAATLWSEALRVEAGTEVLARLADGTPAVTRRGRACYLATLPDPALLRRLLGGAAAAAGVRPEVEGLPDGVEAVRRGGLLFVLNHTGAAVRIASGAGRHEVLTGRELPPDAELGPYDAWVLR</sequence>
<feature type="domain" description="Glycoside hydrolase family 42 N-terminal" evidence="7">
    <location>
        <begin position="17"/>
        <end position="382"/>
    </location>
</feature>
<reference evidence="11" key="1">
    <citation type="journal article" date="2019" name="Int. J. Syst. Evol. Microbiol.">
        <title>The Global Catalogue of Microorganisms (GCM) 10K type strain sequencing project: providing services to taxonomists for standard genome sequencing and annotation.</title>
        <authorList>
            <consortium name="The Broad Institute Genomics Platform"/>
            <consortium name="The Broad Institute Genome Sequencing Center for Infectious Disease"/>
            <person name="Wu L."/>
            <person name="Ma J."/>
        </authorList>
    </citation>
    <scope>NUCLEOTIDE SEQUENCE [LARGE SCALE GENOMIC DNA]</scope>
    <source>
        <strain evidence="11">JCM 13006</strain>
    </source>
</reference>
<name>A0ABP9DIR2_9ACTN</name>
<proteinExistence type="inferred from homology"/>
<dbReference type="SUPFAM" id="SSF52317">
    <property type="entry name" value="Class I glutamine amidotransferase-like"/>
    <property type="match status" value="1"/>
</dbReference>
<evidence type="ECO:0000259" key="8">
    <source>
        <dbReference type="Pfam" id="PF08532"/>
    </source>
</evidence>
<keyword evidence="5 6" id="KW-0326">Glycosidase</keyword>
<feature type="domain" description="Beta-galactosidase C-terminal" evidence="9">
    <location>
        <begin position="598"/>
        <end position="650"/>
    </location>
</feature>
<keyword evidence="11" id="KW-1185">Reference proteome</keyword>
<comment type="caution">
    <text evidence="10">The sequence shown here is derived from an EMBL/GenBank/DDBJ whole genome shotgun (WGS) entry which is preliminary data.</text>
</comment>